<dbReference type="InterPro" id="IPR017900">
    <property type="entry name" value="4Fe4S_Fe_S_CS"/>
</dbReference>
<keyword evidence="7" id="KW-1185">Reference proteome</keyword>
<evidence type="ECO:0000313" key="7">
    <source>
        <dbReference type="Proteomes" id="UP001593833"/>
    </source>
</evidence>
<gene>
    <name evidence="6" type="primary">hgcB</name>
    <name evidence="6" type="ORF">ACFL6M_00850</name>
</gene>
<keyword evidence="4" id="KW-0411">Iron-sulfur</keyword>
<feature type="domain" description="4Fe-4S ferredoxin-type" evidence="5">
    <location>
        <begin position="23"/>
        <end position="50"/>
    </location>
</feature>
<feature type="domain" description="4Fe-4S ferredoxin-type" evidence="5">
    <location>
        <begin position="52"/>
        <end position="82"/>
    </location>
</feature>
<name>A0ABV6YIX1_UNCEI</name>
<keyword evidence="1" id="KW-0004">4Fe-4S</keyword>
<dbReference type="EMBL" id="JBHPKH010000004">
    <property type="protein sequence ID" value="MFC1572124.1"/>
    <property type="molecule type" value="Genomic_DNA"/>
</dbReference>
<keyword evidence="3" id="KW-0408">Iron</keyword>
<dbReference type="InterPro" id="IPR050157">
    <property type="entry name" value="PSI_iron-sulfur_center"/>
</dbReference>
<evidence type="ECO:0000313" key="6">
    <source>
        <dbReference type="EMBL" id="MFC1572124.1"/>
    </source>
</evidence>
<dbReference type="PROSITE" id="PS51379">
    <property type="entry name" value="4FE4S_FER_2"/>
    <property type="match status" value="2"/>
</dbReference>
<dbReference type="Proteomes" id="UP001593833">
    <property type="component" value="Unassembled WGS sequence"/>
</dbReference>
<evidence type="ECO:0000256" key="3">
    <source>
        <dbReference type="ARBA" id="ARBA00023004"/>
    </source>
</evidence>
<keyword evidence="2" id="KW-0479">Metal-binding</keyword>
<dbReference type="PANTHER" id="PTHR24960:SF79">
    <property type="entry name" value="PHOTOSYSTEM I IRON-SULFUR CENTER"/>
    <property type="match status" value="1"/>
</dbReference>
<protein>
    <submittedName>
        <fullName evidence="6">Mercury methylation ferredoxin HgcB</fullName>
    </submittedName>
</protein>
<proteinExistence type="predicted"/>
<comment type="caution">
    <text evidence="6">The sequence shown here is derived from an EMBL/GenBank/DDBJ whole genome shotgun (WGS) entry which is preliminary data.</text>
</comment>
<sequence>MCGGTAADKGERLTMLNYLTGVVTLQLREDACIGCGMCVTVCPHGVFILNTGKARITDRDRCIECGACAGNCPVGAIDVQAGVGCATGHILASLGSTSECCCAGERSQPTCCPTPKNGDSEPPCCAPRG</sequence>
<reference evidence="6 7" key="1">
    <citation type="submission" date="2024-09" db="EMBL/GenBank/DDBJ databases">
        <authorList>
            <person name="D'Angelo T."/>
        </authorList>
    </citation>
    <scope>NUCLEOTIDE SEQUENCE [LARGE SCALE GENOMIC DNA]</scope>
    <source>
        <strain evidence="6">SAG AM-320-E07</strain>
    </source>
</reference>
<dbReference type="NCBIfam" id="NF040864">
    <property type="entry name" value="HgcB_ferredoxin"/>
    <property type="match status" value="1"/>
</dbReference>
<dbReference type="PROSITE" id="PS00198">
    <property type="entry name" value="4FE4S_FER_1"/>
    <property type="match status" value="2"/>
</dbReference>
<evidence type="ECO:0000259" key="5">
    <source>
        <dbReference type="PROSITE" id="PS51379"/>
    </source>
</evidence>
<evidence type="ECO:0000256" key="4">
    <source>
        <dbReference type="ARBA" id="ARBA00023014"/>
    </source>
</evidence>
<dbReference type="Pfam" id="PF13187">
    <property type="entry name" value="Fer4_9"/>
    <property type="match status" value="1"/>
</dbReference>
<evidence type="ECO:0000256" key="2">
    <source>
        <dbReference type="ARBA" id="ARBA00022723"/>
    </source>
</evidence>
<dbReference type="InterPro" id="IPR017896">
    <property type="entry name" value="4Fe4S_Fe-S-bd"/>
</dbReference>
<dbReference type="PANTHER" id="PTHR24960">
    <property type="entry name" value="PHOTOSYSTEM I IRON-SULFUR CENTER-RELATED"/>
    <property type="match status" value="1"/>
</dbReference>
<dbReference type="SUPFAM" id="SSF54862">
    <property type="entry name" value="4Fe-4S ferredoxins"/>
    <property type="match status" value="1"/>
</dbReference>
<accession>A0ABV6YIX1</accession>
<organism evidence="6 7">
    <name type="scientific">Eiseniibacteriota bacterium</name>
    <dbReference type="NCBI Taxonomy" id="2212470"/>
    <lineage>
        <taxon>Bacteria</taxon>
        <taxon>Candidatus Eiseniibacteriota</taxon>
    </lineage>
</organism>
<evidence type="ECO:0000256" key="1">
    <source>
        <dbReference type="ARBA" id="ARBA00022485"/>
    </source>
</evidence>
<dbReference type="Gene3D" id="3.30.70.20">
    <property type="match status" value="2"/>
</dbReference>